<evidence type="ECO:0000313" key="2">
    <source>
        <dbReference type="Proteomes" id="UP000437638"/>
    </source>
</evidence>
<dbReference type="EMBL" id="WTKP01000003">
    <property type="protein sequence ID" value="MWJ27443.1"/>
    <property type="molecule type" value="Genomic_DNA"/>
</dbReference>
<organism evidence="1 2">
    <name type="scientific">Vreelandella zhuhanensis</name>
    <dbReference type="NCBI Taxonomy" id="2684210"/>
    <lineage>
        <taxon>Bacteria</taxon>
        <taxon>Pseudomonadati</taxon>
        <taxon>Pseudomonadota</taxon>
        <taxon>Gammaproteobacteria</taxon>
        <taxon>Oceanospirillales</taxon>
        <taxon>Halomonadaceae</taxon>
        <taxon>Vreelandella</taxon>
    </lineage>
</organism>
<proteinExistence type="predicted"/>
<accession>A0A7X3H0N8</accession>
<dbReference type="RefSeq" id="WP_160417669.1">
    <property type="nucleotide sequence ID" value="NZ_WTKP01000003.1"/>
</dbReference>
<reference evidence="1 2" key="1">
    <citation type="submission" date="2019-12" db="EMBL/GenBank/DDBJ databases">
        <title>Halomonas rutogse sp. nov. isolated from two lakes on Tibetan Plateau.</title>
        <authorList>
            <person name="Gao P."/>
        </authorList>
    </citation>
    <scope>NUCLEOTIDE SEQUENCE [LARGE SCALE GENOMIC DNA]</scope>
    <source>
        <strain evidence="1 2">ZH2S</strain>
    </source>
</reference>
<gene>
    <name evidence="1" type="ORF">GPM19_04350</name>
</gene>
<evidence type="ECO:0000313" key="1">
    <source>
        <dbReference type="EMBL" id="MWJ27443.1"/>
    </source>
</evidence>
<dbReference type="Proteomes" id="UP000437638">
    <property type="component" value="Unassembled WGS sequence"/>
</dbReference>
<comment type="caution">
    <text evidence="1">The sequence shown here is derived from an EMBL/GenBank/DDBJ whole genome shotgun (WGS) entry which is preliminary data.</text>
</comment>
<sequence length="59" mass="6809">MIQPSLFEHRPKRDPVNPHWECHYDPTTFAEVFYAASYLCKAYSKPIGQVGHPFGSSRL</sequence>
<name>A0A7X3H0N8_9GAMM</name>
<dbReference type="AlphaFoldDB" id="A0A7X3H0N8"/>
<protein>
    <submittedName>
        <fullName evidence="1">Uncharacterized protein</fullName>
    </submittedName>
</protein>
<keyword evidence="2" id="KW-1185">Reference proteome</keyword>